<keyword evidence="1" id="KW-0418">Kinase</keyword>
<proteinExistence type="predicted"/>
<accession>A0A2Z5ZFV3</accession>
<evidence type="ECO:0000313" key="1">
    <source>
        <dbReference type="EMBL" id="BBC79632.1"/>
    </source>
</evidence>
<dbReference type="KEGG" id="aot:AcetOri_orf01925"/>
<dbReference type="EMBL" id="AP018515">
    <property type="protein sequence ID" value="BBC79632.1"/>
    <property type="molecule type" value="Genomic_DNA"/>
</dbReference>
<gene>
    <name evidence="1" type="ORF">AcetOrient_orf01925</name>
</gene>
<sequence length="42" mass="4573">MKALYNLLHVCALKRGVFLLGESVRVFGGCVGVRALRVALIE</sequence>
<evidence type="ECO:0000313" key="2">
    <source>
        <dbReference type="Proteomes" id="UP000270034"/>
    </source>
</evidence>
<reference evidence="1 2" key="1">
    <citation type="submission" date="2018-02" db="EMBL/GenBank/DDBJ databases">
        <title>Acetobacter orientalis genome.</title>
        <authorList>
            <person name="Nakashima N."/>
            <person name="Tamura T."/>
        </authorList>
    </citation>
    <scope>NUCLEOTIDE SEQUENCE [LARGE SCALE GENOMIC DNA]</scope>
    <source>
        <strain evidence="1 2">FAN1</strain>
    </source>
</reference>
<name>A0A2Z5ZFV3_9PROT</name>
<protein>
    <submittedName>
        <fullName evidence="1">Pkinase-domain-containing protein</fullName>
    </submittedName>
</protein>
<organism evidence="1 2">
    <name type="scientific">Acetobacter orientalis</name>
    <dbReference type="NCBI Taxonomy" id="146474"/>
    <lineage>
        <taxon>Bacteria</taxon>
        <taxon>Pseudomonadati</taxon>
        <taxon>Pseudomonadota</taxon>
        <taxon>Alphaproteobacteria</taxon>
        <taxon>Acetobacterales</taxon>
        <taxon>Acetobacteraceae</taxon>
        <taxon>Acetobacter</taxon>
    </lineage>
</organism>
<dbReference type="AlphaFoldDB" id="A0A2Z5ZFV3"/>
<dbReference type="Proteomes" id="UP000270034">
    <property type="component" value="Chromosome"/>
</dbReference>
<keyword evidence="1" id="KW-0808">Transferase</keyword>
<dbReference type="GO" id="GO:0016301">
    <property type="term" value="F:kinase activity"/>
    <property type="evidence" value="ECO:0007669"/>
    <property type="project" value="UniProtKB-KW"/>
</dbReference>